<feature type="domain" description="PNPLA" evidence="5">
    <location>
        <begin position="43"/>
        <end position="247"/>
    </location>
</feature>
<dbReference type="GO" id="GO:0016042">
    <property type="term" value="P:lipid catabolic process"/>
    <property type="evidence" value="ECO:0007669"/>
    <property type="project" value="UniProtKB-UniRule"/>
</dbReference>
<reference evidence="6 7" key="1">
    <citation type="submission" date="2019-09" db="EMBL/GenBank/DDBJ databases">
        <title>Taxonomic organization of the family Brucellaceae based on a phylogenomic approach.</title>
        <authorList>
            <person name="Leclercq S."/>
            <person name="Cloeckaert A."/>
            <person name="Zygmunt M.S."/>
        </authorList>
    </citation>
    <scope>NUCLEOTIDE SEQUENCE [LARGE SCALE GENOMIC DNA]</scope>
    <source>
        <strain evidence="6 7">CCUG 34461</strain>
    </source>
</reference>
<evidence type="ECO:0000256" key="4">
    <source>
        <dbReference type="PROSITE-ProRule" id="PRU01161"/>
    </source>
</evidence>
<evidence type="ECO:0000256" key="2">
    <source>
        <dbReference type="ARBA" id="ARBA00022963"/>
    </source>
</evidence>
<evidence type="ECO:0000259" key="5">
    <source>
        <dbReference type="PROSITE" id="PS51635"/>
    </source>
</evidence>
<proteinExistence type="predicted"/>
<dbReference type="GO" id="GO:0047499">
    <property type="term" value="F:calcium-independent phospholipase A2 activity"/>
    <property type="evidence" value="ECO:0007669"/>
    <property type="project" value="TreeGrafter"/>
</dbReference>
<dbReference type="GO" id="GO:0016020">
    <property type="term" value="C:membrane"/>
    <property type="evidence" value="ECO:0007669"/>
    <property type="project" value="TreeGrafter"/>
</dbReference>
<dbReference type="Gene3D" id="3.40.1090.10">
    <property type="entry name" value="Cytosolic phospholipase A2 catalytic domain"/>
    <property type="match status" value="1"/>
</dbReference>
<dbReference type="CDD" id="cd07199">
    <property type="entry name" value="Pat17_PNPLA8_PNPLA9_like"/>
    <property type="match status" value="1"/>
</dbReference>
<dbReference type="InterPro" id="IPR016035">
    <property type="entry name" value="Acyl_Trfase/lysoPLipase"/>
</dbReference>
<dbReference type="EMBL" id="WBWX01000020">
    <property type="protein sequence ID" value="KAB2789934.1"/>
    <property type="molecule type" value="Genomic_DNA"/>
</dbReference>
<keyword evidence="3 4" id="KW-0443">Lipid metabolism</keyword>
<dbReference type="SUPFAM" id="SSF52151">
    <property type="entry name" value="FabD/lysophospholipase-like"/>
    <property type="match status" value="1"/>
</dbReference>
<protein>
    <submittedName>
        <fullName evidence="6">Patatin-like phospholipase family protein</fullName>
    </submittedName>
</protein>
<dbReference type="PANTHER" id="PTHR24185:SF1">
    <property type="entry name" value="CALCIUM-INDEPENDENT PHOSPHOLIPASE A2-GAMMA"/>
    <property type="match status" value="1"/>
</dbReference>
<evidence type="ECO:0000256" key="1">
    <source>
        <dbReference type="ARBA" id="ARBA00022801"/>
    </source>
</evidence>
<dbReference type="Proteomes" id="UP000441102">
    <property type="component" value="Unassembled WGS sequence"/>
</dbReference>
<feature type="active site" description="Proton acceptor" evidence="4">
    <location>
        <position position="234"/>
    </location>
</feature>
<evidence type="ECO:0000256" key="3">
    <source>
        <dbReference type="ARBA" id="ARBA00023098"/>
    </source>
</evidence>
<sequence length="406" mass="43698">MSCRTRQVQEKEAIVAGNSDEVAATASPDKADVSSLKRPFRVLSLDGGGMRGIYTAAFLARLTDQFARIRGTTALDLGAGFDLITGTSTGAIVGCALAVGRPMQEVVSLYRDHGPKIFPHRITGKRSALFRAGRGSTYVRQGDKALREALTGVLGAKTMLDIFQVRNISLSIPAVLMSTHRAWVFKKTPRSGVRDDLYPLVDVCMATSAAPIYRSLAAINDPNSAGGPKQVFADGGLWANNPIMVGLVDALTIAGPDQPIEIYSLGTCPRPEGDHLDEESAHRSMLDWSLGADVAPLSISAQEFAFDNMARLLANAMSDCGRSIRRVRFPNKAVPASMMPYLALDDTRPEAMDRLVHQAHTDADLTKSACDDRNNPEGAMISRLMNDLPAMPVSGVVWPTDDDQKG</sequence>
<feature type="short sequence motif" description="DGA/G" evidence="4">
    <location>
        <begin position="234"/>
        <end position="236"/>
    </location>
</feature>
<dbReference type="AlphaFoldDB" id="A0A6I0DJL5"/>
<dbReference type="PANTHER" id="PTHR24185">
    <property type="entry name" value="CALCIUM-INDEPENDENT PHOSPHOLIPASE A2-GAMMA"/>
    <property type="match status" value="1"/>
</dbReference>
<evidence type="ECO:0000313" key="6">
    <source>
        <dbReference type="EMBL" id="KAB2789934.1"/>
    </source>
</evidence>
<dbReference type="InterPro" id="IPR002641">
    <property type="entry name" value="PNPLA_dom"/>
</dbReference>
<evidence type="ECO:0000313" key="7">
    <source>
        <dbReference type="Proteomes" id="UP000441102"/>
    </source>
</evidence>
<feature type="active site" description="Nucleophile" evidence="4">
    <location>
        <position position="88"/>
    </location>
</feature>
<feature type="short sequence motif" description="GXSXG" evidence="4">
    <location>
        <begin position="86"/>
        <end position="90"/>
    </location>
</feature>
<dbReference type="Pfam" id="PF01734">
    <property type="entry name" value="Patatin"/>
    <property type="match status" value="1"/>
</dbReference>
<dbReference type="PROSITE" id="PS51635">
    <property type="entry name" value="PNPLA"/>
    <property type="match status" value="1"/>
</dbReference>
<comment type="caution">
    <text evidence="6">The sequence shown here is derived from an EMBL/GenBank/DDBJ whole genome shotgun (WGS) entry which is preliminary data.</text>
</comment>
<feature type="short sequence motif" description="GXGXXG" evidence="4">
    <location>
        <begin position="47"/>
        <end position="52"/>
    </location>
</feature>
<keyword evidence="2 4" id="KW-0442">Lipid degradation</keyword>
<gene>
    <name evidence="6" type="ORF">F9L06_25130</name>
</gene>
<keyword evidence="1 4" id="KW-0378">Hydrolase</keyword>
<dbReference type="GO" id="GO:0019369">
    <property type="term" value="P:arachidonate metabolic process"/>
    <property type="evidence" value="ECO:0007669"/>
    <property type="project" value="TreeGrafter"/>
</dbReference>
<name>A0A6I0DJL5_BRUAN</name>
<organism evidence="6 7">
    <name type="scientific">Brucella anthropi</name>
    <name type="common">Ochrobactrum anthropi</name>
    <dbReference type="NCBI Taxonomy" id="529"/>
    <lineage>
        <taxon>Bacteria</taxon>
        <taxon>Pseudomonadati</taxon>
        <taxon>Pseudomonadota</taxon>
        <taxon>Alphaproteobacteria</taxon>
        <taxon>Hyphomicrobiales</taxon>
        <taxon>Brucellaceae</taxon>
        <taxon>Brucella/Ochrobactrum group</taxon>
        <taxon>Brucella</taxon>
    </lineage>
</organism>
<accession>A0A6I0DJL5</accession>